<evidence type="ECO:0000313" key="3">
    <source>
        <dbReference type="EMBL" id="KAA1120450.1"/>
    </source>
</evidence>
<feature type="region of interest" description="Disordered" evidence="1">
    <location>
        <begin position="104"/>
        <end position="126"/>
    </location>
</feature>
<evidence type="ECO:0000256" key="2">
    <source>
        <dbReference type="SAM" id="SignalP"/>
    </source>
</evidence>
<accession>A0A5B0R4P1</accession>
<feature type="region of interest" description="Disordered" evidence="1">
    <location>
        <begin position="238"/>
        <end position="288"/>
    </location>
</feature>
<keyword evidence="2" id="KW-0732">Signal</keyword>
<name>A0A5B0R4P1_PUCGR</name>
<dbReference type="AlphaFoldDB" id="A0A5B0R4P1"/>
<feature type="signal peptide" evidence="2">
    <location>
        <begin position="1"/>
        <end position="22"/>
    </location>
</feature>
<dbReference type="Proteomes" id="UP000325313">
    <property type="component" value="Unassembled WGS sequence"/>
</dbReference>
<proteinExistence type="predicted"/>
<evidence type="ECO:0000313" key="4">
    <source>
        <dbReference type="Proteomes" id="UP000325313"/>
    </source>
</evidence>
<organism evidence="3 4">
    <name type="scientific">Puccinia graminis f. sp. tritici</name>
    <dbReference type="NCBI Taxonomy" id="56615"/>
    <lineage>
        <taxon>Eukaryota</taxon>
        <taxon>Fungi</taxon>
        <taxon>Dikarya</taxon>
        <taxon>Basidiomycota</taxon>
        <taxon>Pucciniomycotina</taxon>
        <taxon>Pucciniomycetes</taxon>
        <taxon>Pucciniales</taxon>
        <taxon>Pucciniaceae</taxon>
        <taxon>Puccinia</taxon>
    </lineage>
</organism>
<evidence type="ECO:0000256" key="1">
    <source>
        <dbReference type="SAM" id="MobiDB-lite"/>
    </source>
</evidence>
<reference evidence="3 4" key="1">
    <citation type="submission" date="2019-05" db="EMBL/GenBank/DDBJ databases">
        <title>Emergence of the Ug99 lineage of the wheat stem rust pathogen through somatic hybridization.</title>
        <authorList>
            <person name="Li F."/>
            <person name="Upadhyaya N.M."/>
            <person name="Sperschneider J."/>
            <person name="Matny O."/>
            <person name="Nguyen-Phuc H."/>
            <person name="Mago R."/>
            <person name="Raley C."/>
            <person name="Miller M.E."/>
            <person name="Silverstein K.A.T."/>
            <person name="Henningsen E."/>
            <person name="Hirsch C.D."/>
            <person name="Visser B."/>
            <person name="Pretorius Z.A."/>
            <person name="Steffenson B.J."/>
            <person name="Schwessinger B."/>
            <person name="Dodds P.N."/>
            <person name="Figueroa M."/>
        </authorList>
    </citation>
    <scope>NUCLEOTIDE SEQUENCE [LARGE SCALE GENOMIC DNA]</scope>
    <source>
        <strain evidence="3 4">Ug99</strain>
    </source>
</reference>
<feature type="region of interest" description="Disordered" evidence="1">
    <location>
        <begin position="201"/>
        <end position="225"/>
    </location>
</feature>
<protein>
    <submittedName>
        <fullName evidence="3">Uncharacterized protein</fullName>
    </submittedName>
</protein>
<gene>
    <name evidence="3" type="ORF">PGTUg99_020174</name>
</gene>
<feature type="compositionally biased region" description="Basic and acidic residues" evidence="1">
    <location>
        <begin position="238"/>
        <end position="249"/>
    </location>
</feature>
<feature type="chain" id="PRO_5022806642" evidence="2">
    <location>
        <begin position="23"/>
        <end position="288"/>
    </location>
</feature>
<dbReference type="EMBL" id="VDEP01000244">
    <property type="protein sequence ID" value="KAA1120450.1"/>
    <property type="molecule type" value="Genomic_DNA"/>
</dbReference>
<sequence length="288" mass="32684">MKNPILCLMILGPAVHLGFVSPSLQPAQKAEQSVHMEHWIDRRTIDLNELPTGLEVGFQENPGQASEAWHFKPESSTAGQEVIVLSDSEENNFRADSSKVRASAYGLDKGLPSKNKSSMNDPPSIDDYHQNEASKFQSALKIQRPGLFQKNHRFLNNLARYRLHHRGGLNRRVSRLFYRGEPPRTTPQDFERELSALGLGPKDWFQPRRQSPDESSSAGSNAPILVGESSQNVPVQHFENKQIIDHENHQNYQLGKSPRSPARIDKLERDPDDDEHEHTRIPRLHAVF</sequence>
<comment type="caution">
    <text evidence="3">The sequence shown here is derived from an EMBL/GenBank/DDBJ whole genome shotgun (WGS) entry which is preliminary data.</text>
</comment>